<dbReference type="AlphaFoldDB" id="A0A0N5CQU9"/>
<protein>
    <submittedName>
        <fullName evidence="1">Uncharacterized protein</fullName>
    </submittedName>
</protein>
<dbReference type="Gene3D" id="1.25.40.430">
    <property type="match status" value="1"/>
</dbReference>
<organism evidence="1">
    <name type="scientific">Thelazia callipaeda</name>
    <name type="common">Oriental eyeworm</name>
    <name type="synonym">Parasitic nematode</name>
    <dbReference type="NCBI Taxonomy" id="103827"/>
    <lineage>
        <taxon>Eukaryota</taxon>
        <taxon>Metazoa</taxon>
        <taxon>Ecdysozoa</taxon>
        <taxon>Nematoda</taxon>
        <taxon>Chromadorea</taxon>
        <taxon>Rhabditida</taxon>
        <taxon>Spirurina</taxon>
        <taxon>Spiruromorpha</taxon>
        <taxon>Thelazioidea</taxon>
        <taxon>Thelaziidae</taxon>
        <taxon>Thelazia</taxon>
    </lineage>
</organism>
<dbReference type="OMA" id="YRNNDRC"/>
<name>A0A0N5CQU9_THECL</name>
<proteinExistence type="predicted"/>
<sequence length="165" mass="19571">LNLFAYFRFSLKSLALVISKTKETADPITLFCRRILQFHNTVSDLELLEIIKPNLIKIFDLYKNEAYQNNYQYFRIFLLAVRFIFSPTIYQTFILFTKYLSDINAFKIFNAFYANGIFTKISEFYISWIKRCSSNHNFVRSILIKAGRMNAEPKLVIDIARRLEC</sequence>
<accession>A0A0N5CQU9</accession>
<reference evidence="1" key="1">
    <citation type="submission" date="2017-02" db="UniProtKB">
        <authorList>
            <consortium name="WormBaseParasite"/>
        </authorList>
    </citation>
    <scope>IDENTIFICATION</scope>
</reference>
<dbReference type="WBParaSite" id="TCLT_0000259901-mRNA-1">
    <property type="protein sequence ID" value="TCLT_0000259901-mRNA-1"/>
    <property type="gene ID" value="TCLT_0000259901"/>
</dbReference>
<evidence type="ECO:0000313" key="1">
    <source>
        <dbReference type="WBParaSite" id="TCLT_0000259901-mRNA-1"/>
    </source>
</evidence>